<dbReference type="PATRIC" id="fig|391623.17.peg.2237"/>
<name>F0LN77_THEBM</name>
<geneLocation type="plasmid" evidence="1 2">
    <name>pTBMP1</name>
</geneLocation>
<evidence type="ECO:0000313" key="2">
    <source>
        <dbReference type="Proteomes" id="UP000007478"/>
    </source>
</evidence>
<dbReference type="GeneID" id="10549067"/>
<dbReference type="RefSeq" id="WP_013747438.1">
    <property type="nucleotide sequence ID" value="NC_015471.1"/>
</dbReference>
<evidence type="ECO:0000313" key="1">
    <source>
        <dbReference type="EMBL" id="ADT85216.1"/>
    </source>
</evidence>
<dbReference type="HOGENOM" id="CLU_2010206_0_0_2"/>
<protein>
    <submittedName>
        <fullName evidence="1">Uncharacterized protein</fullName>
    </submittedName>
</protein>
<proteinExistence type="predicted"/>
<dbReference type="KEGG" id="tba:TERMP_02243"/>
<dbReference type="Proteomes" id="UP000007478">
    <property type="component" value="Plasmid pTBMP1"/>
</dbReference>
<dbReference type="AlphaFoldDB" id="F0LN77"/>
<sequence>MEVIVAQDRLLGVEGFVTYSVVIEGKRVDGTVWYCYVDDSESNKFEWLKDDTFDGDIRRFGLEVIEKRMVEKDDGFECHVFFRIDKKFECVMSKEKFEEWLKKLFLEDGWVDVLIFDKKEEIS</sequence>
<gene>
    <name evidence="1" type="ordered locus">TERMP_02243</name>
</gene>
<accession>F0LN77</accession>
<keyword evidence="2" id="KW-1185">Reference proteome</keyword>
<organism evidence="1 2">
    <name type="scientific">Thermococcus barophilus (strain DSM 11836 / MP)</name>
    <dbReference type="NCBI Taxonomy" id="391623"/>
    <lineage>
        <taxon>Archaea</taxon>
        <taxon>Methanobacteriati</taxon>
        <taxon>Methanobacteriota</taxon>
        <taxon>Thermococci</taxon>
        <taxon>Thermococcales</taxon>
        <taxon>Thermococcaceae</taxon>
        <taxon>Thermococcus</taxon>
    </lineage>
</organism>
<keyword evidence="1" id="KW-0614">Plasmid</keyword>
<dbReference type="EMBL" id="CP002373">
    <property type="protein sequence ID" value="ADT85216.1"/>
    <property type="molecule type" value="Genomic_DNA"/>
</dbReference>
<reference evidence="1 2" key="1">
    <citation type="journal article" date="2011" name="J. Bacteriol.">
        <title>Complete genome sequence of the hyperthermophilic, piezophilic, heterotrophic, and carboxydotrophic archaeon Thermococcus barophilus MP.</title>
        <authorList>
            <person name="Vannier P."/>
            <person name="Marteinsson V.T."/>
            <person name="Fridjonsson O.H."/>
            <person name="Oger P."/>
            <person name="Jebbar M."/>
        </authorList>
    </citation>
    <scope>NUCLEOTIDE SEQUENCE [LARGE SCALE GENOMIC DNA]</scope>
    <source>
        <strain evidence="2">DSM 11836 / MP</strain>
    </source>
</reference>